<organism evidence="2 3">
    <name type="scientific">Coprinopsis marcescibilis</name>
    <name type="common">Agaric fungus</name>
    <name type="synonym">Psathyrella marcescibilis</name>
    <dbReference type="NCBI Taxonomy" id="230819"/>
    <lineage>
        <taxon>Eukaryota</taxon>
        <taxon>Fungi</taxon>
        <taxon>Dikarya</taxon>
        <taxon>Basidiomycota</taxon>
        <taxon>Agaricomycotina</taxon>
        <taxon>Agaricomycetes</taxon>
        <taxon>Agaricomycetidae</taxon>
        <taxon>Agaricales</taxon>
        <taxon>Agaricineae</taxon>
        <taxon>Psathyrellaceae</taxon>
        <taxon>Coprinopsis</taxon>
    </lineage>
</organism>
<evidence type="ECO:0000256" key="1">
    <source>
        <dbReference type="SAM" id="MobiDB-lite"/>
    </source>
</evidence>
<evidence type="ECO:0000313" key="3">
    <source>
        <dbReference type="Proteomes" id="UP000307440"/>
    </source>
</evidence>
<dbReference type="AlphaFoldDB" id="A0A5C3L9X9"/>
<dbReference type="Gene3D" id="3.80.10.10">
    <property type="entry name" value="Ribonuclease Inhibitor"/>
    <property type="match status" value="1"/>
</dbReference>
<keyword evidence="3" id="KW-1185">Reference proteome</keyword>
<dbReference type="STRING" id="230819.A0A5C3L9X9"/>
<proteinExistence type="predicted"/>
<dbReference type="InterPro" id="IPR032675">
    <property type="entry name" value="LRR_dom_sf"/>
</dbReference>
<dbReference type="Gene3D" id="1.20.1280.50">
    <property type="match status" value="1"/>
</dbReference>
<feature type="region of interest" description="Disordered" evidence="1">
    <location>
        <begin position="619"/>
        <end position="673"/>
    </location>
</feature>
<reference evidence="2 3" key="1">
    <citation type="journal article" date="2019" name="Nat. Ecol. Evol.">
        <title>Megaphylogeny resolves global patterns of mushroom evolution.</title>
        <authorList>
            <person name="Varga T."/>
            <person name="Krizsan K."/>
            <person name="Foldi C."/>
            <person name="Dima B."/>
            <person name="Sanchez-Garcia M."/>
            <person name="Sanchez-Ramirez S."/>
            <person name="Szollosi G.J."/>
            <person name="Szarkandi J.G."/>
            <person name="Papp V."/>
            <person name="Albert L."/>
            <person name="Andreopoulos W."/>
            <person name="Angelini C."/>
            <person name="Antonin V."/>
            <person name="Barry K.W."/>
            <person name="Bougher N.L."/>
            <person name="Buchanan P."/>
            <person name="Buyck B."/>
            <person name="Bense V."/>
            <person name="Catcheside P."/>
            <person name="Chovatia M."/>
            <person name="Cooper J."/>
            <person name="Damon W."/>
            <person name="Desjardin D."/>
            <person name="Finy P."/>
            <person name="Geml J."/>
            <person name="Haridas S."/>
            <person name="Hughes K."/>
            <person name="Justo A."/>
            <person name="Karasinski D."/>
            <person name="Kautmanova I."/>
            <person name="Kiss B."/>
            <person name="Kocsube S."/>
            <person name="Kotiranta H."/>
            <person name="LaButti K.M."/>
            <person name="Lechner B.E."/>
            <person name="Liimatainen K."/>
            <person name="Lipzen A."/>
            <person name="Lukacs Z."/>
            <person name="Mihaltcheva S."/>
            <person name="Morgado L.N."/>
            <person name="Niskanen T."/>
            <person name="Noordeloos M.E."/>
            <person name="Ohm R.A."/>
            <person name="Ortiz-Santana B."/>
            <person name="Ovrebo C."/>
            <person name="Racz N."/>
            <person name="Riley R."/>
            <person name="Savchenko A."/>
            <person name="Shiryaev A."/>
            <person name="Soop K."/>
            <person name="Spirin V."/>
            <person name="Szebenyi C."/>
            <person name="Tomsovsky M."/>
            <person name="Tulloss R.E."/>
            <person name="Uehling J."/>
            <person name="Grigoriev I.V."/>
            <person name="Vagvolgyi C."/>
            <person name="Papp T."/>
            <person name="Martin F.M."/>
            <person name="Miettinen O."/>
            <person name="Hibbett D.S."/>
            <person name="Nagy L.G."/>
        </authorList>
    </citation>
    <scope>NUCLEOTIDE SEQUENCE [LARGE SCALE GENOMIC DNA]</scope>
    <source>
        <strain evidence="2 3">CBS 121175</strain>
    </source>
</reference>
<dbReference type="Proteomes" id="UP000307440">
    <property type="component" value="Unassembled WGS sequence"/>
</dbReference>
<protein>
    <submittedName>
        <fullName evidence="2">Uncharacterized protein</fullName>
    </submittedName>
</protein>
<accession>A0A5C3L9X9</accession>
<dbReference type="EMBL" id="ML210148">
    <property type="protein sequence ID" value="TFK29647.1"/>
    <property type="molecule type" value="Genomic_DNA"/>
</dbReference>
<name>A0A5C3L9X9_COPMA</name>
<dbReference type="OrthoDB" id="3156934at2759"/>
<dbReference type="SUPFAM" id="SSF52047">
    <property type="entry name" value="RNI-like"/>
    <property type="match status" value="1"/>
</dbReference>
<sequence length="673" mass="75905">MSMEATVEMFCSSVEQKSHLMSLDQIEETRREVDDYLHAIAFVRNKLLPVSSLSPDVLSQIFRIVRDLQAMHTHFQIRRSTSRGWLSVAQVCRYWRQVALEDLGLWSIINTTYKDSWVNNMLERSKDALLSVRVTPSSIKFNEKSKSSPIYKALVENSRVKHLEFADVNEKVSIGRSRAAATPDLADFQAILETPAPHLSTFKVKCQDSYDEDAQCNLPHEVPLQFPARPFAGDAPMLQRLRLECCSISKLDPALLSNLVHLSLISVTFTSTSSLDHLLGMLAGIPNLQCLNLLYTLSKAGDGKGPAKPTSSSSKIVSLNRLEKLHLEDTWTLCRDFMQRIFIPASTSVSIAPTKLGEATRDHLLKLFGAVGQGLVPQSGRKKGKVSRETALTFASILVSYNPLRKRAEIHGWRDELALREMSWENMTNGWAQPPRLTISVRLTYPERSNWDSDTIGILASQATRVFKCDTYVQGEIWEQNFNRLLSLETLAFKRSANPSYFLNSLVSDPGLARVKTQGSTSNPVPQANVTRLPRLKTLAFEGTRLHRESRSSRRKKVHQELVLCKALRLRKEAGSVLSYLELVECNDLTRKDVADLRMLVKEVRCDEHPVTDSVLEVVEEGQDGDSDWEDYNSEEEDSDDSDDSDDSEEEDEWPWCEDDDDDSDDFDEGASG</sequence>
<gene>
    <name evidence="2" type="ORF">FA15DRAFT_752449</name>
</gene>
<evidence type="ECO:0000313" key="2">
    <source>
        <dbReference type="EMBL" id="TFK29647.1"/>
    </source>
</evidence>